<keyword evidence="1" id="KW-1133">Transmembrane helix</keyword>
<name>A0ABT4X5M9_9BACI</name>
<proteinExistence type="predicted"/>
<dbReference type="Proteomes" id="UP001211894">
    <property type="component" value="Unassembled WGS sequence"/>
</dbReference>
<keyword evidence="3" id="KW-1185">Reference proteome</keyword>
<reference evidence="2 3" key="1">
    <citation type="submission" date="2023-01" db="EMBL/GenBank/DDBJ databases">
        <title>Bacillus changyiensis sp. nov., isolated from a coastal deposit.</title>
        <authorList>
            <person name="Xiao G."/>
            <person name="Lai Q."/>
            <person name="Hu Z."/>
            <person name="Shao Z."/>
        </authorList>
    </citation>
    <scope>NUCLEOTIDE SEQUENCE [LARGE SCALE GENOMIC DNA]</scope>
    <source>
        <strain evidence="2 3">CLL-7-23</strain>
    </source>
</reference>
<feature type="transmembrane region" description="Helical" evidence="1">
    <location>
        <begin position="57"/>
        <end position="74"/>
    </location>
</feature>
<dbReference type="EMBL" id="JAQKAB010000009">
    <property type="protein sequence ID" value="MDA7027586.1"/>
    <property type="molecule type" value="Genomic_DNA"/>
</dbReference>
<evidence type="ECO:0000313" key="2">
    <source>
        <dbReference type="EMBL" id="MDA7027586.1"/>
    </source>
</evidence>
<accession>A0ABT4X5M9</accession>
<evidence type="ECO:0000313" key="3">
    <source>
        <dbReference type="Proteomes" id="UP001211894"/>
    </source>
</evidence>
<dbReference type="RefSeq" id="WP_271341424.1">
    <property type="nucleotide sequence ID" value="NZ_JAQKAB010000009.1"/>
</dbReference>
<evidence type="ECO:0000256" key="1">
    <source>
        <dbReference type="SAM" id="Phobius"/>
    </source>
</evidence>
<keyword evidence="1" id="KW-0812">Transmembrane</keyword>
<comment type="caution">
    <text evidence="2">The sequence shown here is derived from an EMBL/GenBank/DDBJ whole genome shotgun (WGS) entry which is preliminary data.</text>
</comment>
<feature type="transmembrane region" description="Helical" evidence="1">
    <location>
        <begin position="80"/>
        <end position="98"/>
    </location>
</feature>
<keyword evidence="1" id="KW-0472">Membrane</keyword>
<feature type="transmembrane region" description="Helical" evidence="1">
    <location>
        <begin position="138"/>
        <end position="158"/>
    </location>
</feature>
<sequence length="161" mass="18558">MKKSSILLPCLLLAISIYAFLRSEQASLFTGQKEWFVLVALIGLAFLYQGKKEADSTHFFAGSLMTAIAVYFILKKQLFIHIDDFTAIVLIFGVTLLFKSFREKQYQLESLLLIAIALYLYFYRQITGWLQTMKLETVYIGTYWPFALAAVSLFLLLIKRK</sequence>
<organism evidence="2 3">
    <name type="scientific">Bacillus changyiensis</name>
    <dbReference type="NCBI Taxonomy" id="3004103"/>
    <lineage>
        <taxon>Bacteria</taxon>
        <taxon>Bacillati</taxon>
        <taxon>Bacillota</taxon>
        <taxon>Bacilli</taxon>
        <taxon>Bacillales</taxon>
        <taxon>Bacillaceae</taxon>
        <taxon>Bacillus</taxon>
    </lineage>
</organism>
<gene>
    <name evidence="2" type="ORF">PJ311_13435</name>
</gene>
<feature type="transmembrane region" description="Helical" evidence="1">
    <location>
        <begin position="110"/>
        <end position="126"/>
    </location>
</feature>
<protein>
    <recommendedName>
        <fullName evidence="4">DUF5668 domain-containing protein</fullName>
    </recommendedName>
</protein>
<evidence type="ECO:0008006" key="4">
    <source>
        <dbReference type="Google" id="ProtNLM"/>
    </source>
</evidence>
<feature type="transmembrane region" description="Helical" evidence="1">
    <location>
        <begin position="35"/>
        <end position="50"/>
    </location>
</feature>